<dbReference type="AlphaFoldDB" id="A0A3B1A8D5"/>
<evidence type="ECO:0000256" key="1">
    <source>
        <dbReference type="SAM" id="MobiDB-lite"/>
    </source>
</evidence>
<accession>A0A3B1A8D5</accession>
<dbReference type="NCBIfam" id="TIGR00847">
    <property type="entry name" value="ccoS"/>
    <property type="match status" value="1"/>
</dbReference>
<sequence>MEVIYGLIPAMIILGLIMVGILVWAVKSGQYDDLEGDANRILMDDDDPLLPENSNDKNTKKNSTERIKQAGRNWPDAD</sequence>
<feature type="region of interest" description="Disordered" evidence="1">
    <location>
        <begin position="44"/>
        <end position="78"/>
    </location>
</feature>
<feature type="compositionally biased region" description="Basic and acidic residues" evidence="1">
    <location>
        <begin position="54"/>
        <end position="68"/>
    </location>
</feature>
<dbReference type="InterPro" id="IPR004714">
    <property type="entry name" value="Cyt_oxidase_maturation_cbb3"/>
</dbReference>
<keyword evidence="2" id="KW-0472">Membrane</keyword>
<dbReference type="PANTHER" id="PTHR41532:SF1">
    <property type="entry name" value="FIXS PROTEIN"/>
    <property type="match status" value="1"/>
</dbReference>
<organism evidence="3">
    <name type="scientific">hydrothermal vent metagenome</name>
    <dbReference type="NCBI Taxonomy" id="652676"/>
    <lineage>
        <taxon>unclassified sequences</taxon>
        <taxon>metagenomes</taxon>
        <taxon>ecological metagenomes</taxon>
    </lineage>
</organism>
<evidence type="ECO:0000256" key="2">
    <source>
        <dbReference type="SAM" id="Phobius"/>
    </source>
</evidence>
<dbReference type="Pfam" id="PF03597">
    <property type="entry name" value="FixS"/>
    <property type="match status" value="1"/>
</dbReference>
<protein>
    <submittedName>
        <fullName evidence="3">Type cbb3 cytochrome oxidase biogenesis protein CcoS, involved in heme b insertion</fullName>
    </submittedName>
</protein>
<keyword evidence="2" id="KW-1133">Transmembrane helix</keyword>
<proteinExistence type="predicted"/>
<dbReference type="EMBL" id="UOFV01000021">
    <property type="protein sequence ID" value="VAW94469.1"/>
    <property type="molecule type" value="Genomic_DNA"/>
</dbReference>
<evidence type="ECO:0000313" key="3">
    <source>
        <dbReference type="EMBL" id="VAW94469.1"/>
    </source>
</evidence>
<reference evidence="3" key="1">
    <citation type="submission" date="2018-06" db="EMBL/GenBank/DDBJ databases">
        <authorList>
            <person name="Zhirakovskaya E."/>
        </authorList>
    </citation>
    <scope>NUCLEOTIDE SEQUENCE</scope>
</reference>
<name>A0A3B1A8D5_9ZZZZ</name>
<keyword evidence="2" id="KW-0812">Transmembrane</keyword>
<dbReference type="PANTHER" id="PTHR41532">
    <property type="entry name" value="FIXS PROTEIN"/>
    <property type="match status" value="1"/>
</dbReference>
<gene>
    <name evidence="3" type="ORF">MNBD_GAMMA19-609</name>
</gene>
<feature type="transmembrane region" description="Helical" evidence="2">
    <location>
        <begin position="6"/>
        <end position="26"/>
    </location>
</feature>